<evidence type="ECO:0000313" key="3">
    <source>
        <dbReference type="Proteomes" id="UP000271098"/>
    </source>
</evidence>
<evidence type="ECO:0000259" key="1">
    <source>
        <dbReference type="Pfam" id="PF12738"/>
    </source>
</evidence>
<dbReference type="InterPro" id="IPR036420">
    <property type="entry name" value="BRCT_dom_sf"/>
</dbReference>
<dbReference type="InterPro" id="IPR001357">
    <property type="entry name" value="BRCT_dom"/>
</dbReference>
<dbReference type="GO" id="GO:0000281">
    <property type="term" value="P:mitotic cytokinesis"/>
    <property type="evidence" value="ECO:0007669"/>
    <property type="project" value="TreeGrafter"/>
</dbReference>
<organism evidence="4">
    <name type="scientific">Gongylonema pulchrum</name>
    <dbReference type="NCBI Taxonomy" id="637853"/>
    <lineage>
        <taxon>Eukaryota</taxon>
        <taxon>Metazoa</taxon>
        <taxon>Ecdysozoa</taxon>
        <taxon>Nematoda</taxon>
        <taxon>Chromadorea</taxon>
        <taxon>Rhabditida</taxon>
        <taxon>Spirurina</taxon>
        <taxon>Spiruromorpha</taxon>
        <taxon>Spiruroidea</taxon>
        <taxon>Gongylonematidae</taxon>
        <taxon>Gongylonema</taxon>
    </lineage>
</organism>
<reference evidence="2 3" key="2">
    <citation type="submission" date="2018-11" db="EMBL/GenBank/DDBJ databases">
        <authorList>
            <consortium name="Pathogen Informatics"/>
        </authorList>
    </citation>
    <scope>NUCLEOTIDE SEQUENCE [LARGE SCALE GENOMIC DNA]</scope>
</reference>
<evidence type="ECO:0000313" key="4">
    <source>
        <dbReference type="WBParaSite" id="GPUH_0001421001-mRNA-1"/>
    </source>
</evidence>
<dbReference type="GO" id="GO:0005938">
    <property type="term" value="C:cell cortex"/>
    <property type="evidence" value="ECO:0007669"/>
    <property type="project" value="TreeGrafter"/>
</dbReference>
<dbReference type="EMBL" id="UYRT01081008">
    <property type="protein sequence ID" value="VDN23742.1"/>
    <property type="molecule type" value="Genomic_DNA"/>
</dbReference>
<dbReference type="Gene3D" id="3.40.50.10190">
    <property type="entry name" value="BRCT domain"/>
    <property type="match status" value="2"/>
</dbReference>
<dbReference type="SUPFAM" id="SSF52113">
    <property type="entry name" value="BRCT domain"/>
    <property type="match status" value="1"/>
</dbReference>
<dbReference type="Pfam" id="PF12738">
    <property type="entry name" value="PTCB-BRCT"/>
    <property type="match status" value="1"/>
</dbReference>
<protein>
    <submittedName>
        <fullName evidence="4">BRCT domain-containing protein</fullName>
    </submittedName>
</protein>
<dbReference type="GO" id="GO:0005634">
    <property type="term" value="C:nucleus"/>
    <property type="evidence" value="ECO:0007669"/>
    <property type="project" value="InterPro"/>
</dbReference>
<dbReference type="PANTHER" id="PTHR16777:SF2">
    <property type="entry name" value="PROTEIN ECT2"/>
    <property type="match status" value="1"/>
</dbReference>
<dbReference type="Proteomes" id="UP000271098">
    <property type="component" value="Unassembled WGS sequence"/>
</dbReference>
<accession>A0A183DZQ1</accession>
<sequence length="194" mass="22537">MGYHYPVIYKFRRIIGSKESLIGRSLEPAQGILRRWWSGDYFTPVPSDIDGRRRNEDGNEFLKEPNIVFVCDDFTNCYRFRYLRSCGKPIIGPALIRKRAVDGKPLLMPRPKRPLYVDSMEGVHITLSGLSSKDCCEAVDLVHFMGGCARRNFSPSTTHLITDKAKGRTYRVCITFFFWDNYSRLISKSYHFLY</sequence>
<dbReference type="WBParaSite" id="GPUH_0001421001-mRNA-1">
    <property type="protein sequence ID" value="GPUH_0001421001-mRNA-1"/>
    <property type="gene ID" value="GPUH_0001421001"/>
</dbReference>
<name>A0A183DZQ1_9BILA</name>
<reference evidence="4" key="1">
    <citation type="submission" date="2016-06" db="UniProtKB">
        <authorList>
            <consortium name="WormBaseParasite"/>
        </authorList>
    </citation>
    <scope>IDENTIFICATION</scope>
</reference>
<feature type="domain" description="BRCT" evidence="1">
    <location>
        <begin position="124"/>
        <end position="172"/>
    </location>
</feature>
<gene>
    <name evidence="2" type="ORF">GPUH_LOCUS14192</name>
</gene>
<evidence type="ECO:0000313" key="2">
    <source>
        <dbReference type="EMBL" id="VDN23742.1"/>
    </source>
</evidence>
<dbReference type="GO" id="GO:2000431">
    <property type="term" value="P:regulation of cytokinesis, actomyosin contractile ring assembly"/>
    <property type="evidence" value="ECO:0007669"/>
    <property type="project" value="InterPro"/>
</dbReference>
<dbReference type="GO" id="GO:0007399">
    <property type="term" value="P:nervous system development"/>
    <property type="evidence" value="ECO:0007669"/>
    <property type="project" value="TreeGrafter"/>
</dbReference>
<dbReference type="AlphaFoldDB" id="A0A183DZQ1"/>
<dbReference type="InterPro" id="IPR026817">
    <property type="entry name" value="Ect2"/>
</dbReference>
<dbReference type="GO" id="GO:0005096">
    <property type="term" value="F:GTPase activator activity"/>
    <property type="evidence" value="ECO:0007669"/>
    <property type="project" value="InterPro"/>
</dbReference>
<proteinExistence type="predicted"/>
<keyword evidence="3" id="KW-1185">Reference proteome</keyword>
<dbReference type="PANTHER" id="PTHR16777">
    <property type="entry name" value="PROTEIN ECT2"/>
    <property type="match status" value="1"/>
</dbReference>
<dbReference type="GO" id="GO:0005085">
    <property type="term" value="F:guanyl-nucleotide exchange factor activity"/>
    <property type="evidence" value="ECO:0007669"/>
    <property type="project" value="InterPro"/>
</dbReference>